<sequence length="250" mass="27506">MTKRVLMAPLLLAGLYLGACGTGKKLEVAQGQNAELTEQNRQLKSKVSSLNNDLNSCAASQKSCSDELAQVKADNKHFQDRLAMTNAVLKEQADIMHQIQNKVDDALADFKSKGVEVYFDKGLVHVAMEDKLLYKSGSSKLGKDGKDALTHLAGVLNGYPNLKVIVLGNTDDVKFKNGMDNWTLSTERANGVVRVLEDEGNMNPTRITAAGKGKYNPIAENNTEENRSKNRRTDIILNPDLDKLWESVDK</sequence>
<protein>
    <submittedName>
        <fullName evidence="5">OmpA family protein</fullName>
    </submittedName>
</protein>
<dbReference type="Gene3D" id="3.30.1330.60">
    <property type="entry name" value="OmpA-like domain"/>
    <property type="match status" value="1"/>
</dbReference>
<dbReference type="RefSeq" id="WP_209139781.1">
    <property type="nucleotide sequence ID" value="NZ_JAGHKO010000004.1"/>
</dbReference>
<feature type="signal peptide" evidence="3">
    <location>
        <begin position="1"/>
        <end position="19"/>
    </location>
</feature>
<name>A0ABS3YUZ1_9BACT</name>
<feature type="coiled-coil region" evidence="2">
    <location>
        <begin position="26"/>
        <end position="53"/>
    </location>
</feature>
<reference evidence="5 6" key="1">
    <citation type="submission" date="2021-03" db="EMBL/GenBank/DDBJ databases">
        <title>Assistant Professor.</title>
        <authorList>
            <person name="Huq M.A."/>
        </authorList>
    </citation>
    <scope>NUCLEOTIDE SEQUENCE [LARGE SCALE GENOMIC DNA]</scope>
    <source>
        <strain evidence="5 6">MAH-29</strain>
    </source>
</reference>
<keyword evidence="3" id="KW-0732">Signal</keyword>
<dbReference type="InterPro" id="IPR036737">
    <property type="entry name" value="OmpA-like_sf"/>
</dbReference>
<dbReference type="PROSITE" id="PS51123">
    <property type="entry name" value="OMPA_2"/>
    <property type="match status" value="1"/>
</dbReference>
<dbReference type="PANTHER" id="PTHR30329:SF21">
    <property type="entry name" value="LIPOPROTEIN YIAD-RELATED"/>
    <property type="match status" value="1"/>
</dbReference>
<dbReference type="Pfam" id="PF00691">
    <property type="entry name" value="OmpA"/>
    <property type="match status" value="1"/>
</dbReference>
<evidence type="ECO:0000256" key="1">
    <source>
        <dbReference type="PROSITE-ProRule" id="PRU00473"/>
    </source>
</evidence>
<dbReference type="EMBL" id="JAGHKO010000004">
    <property type="protein sequence ID" value="MBO9201727.1"/>
    <property type="molecule type" value="Genomic_DNA"/>
</dbReference>
<keyword evidence="2" id="KW-0175">Coiled coil</keyword>
<keyword evidence="1" id="KW-0472">Membrane</keyword>
<evidence type="ECO:0000313" key="5">
    <source>
        <dbReference type="EMBL" id="MBO9201727.1"/>
    </source>
</evidence>
<organism evidence="5 6">
    <name type="scientific">Niastella soli</name>
    <dbReference type="NCBI Taxonomy" id="2821487"/>
    <lineage>
        <taxon>Bacteria</taxon>
        <taxon>Pseudomonadati</taxon>
        <taxon>Bacteroidota</taxon>
        <taxon>Chitinophagia</taxon>
        <taxon>Chitinophagales</taxon>
        <taxon>Chitinophagaceae</taxon>
        <taxon>Niastella</taxon>
    </lineage>
</organism>
<feature type="chain" id="PRO_5045717400" evidence="3">
    <location>
        <begin position="20"/>
        <end position="250"/>
    </location>
</feature>
<comment type="caution">
    <text evidence="5">The sequence shown here is derived from an EMBL/GenBank/DDBJ whole genome shotgun (WGS) entry which is preliminary data.</text>
</comment>
<dbReference type="InterPro" id="IPR006665">
    <property type="entry name" value="OmpA-like"/>
</dbReference>
<proteinExistence type="predicted"/>
<evidence type="ECO:0000259" key="4">
    <source>
        <dbReference type="PROSITE" id="PS51123"/>
    </source>
</evidence>
<accession>A0ABS3YUZ1</accession>
<dbReference type="CDD" id="cd07185">
    <property type="entry name" value="OmpA_C-like"/>
    <property type="match status" value="1"/>
</dbReference>
<dbReference type="InterPro" id="IPR050330">
    <property type="entry name" value="Bact_OuterMem_StrucFunc"/>
</dbReference>
<feature type="domain" description="OmpA-like" evidence="4">
    <location>
        <begin position="121"/>
        <end position="241"/>
    </location>
</feature>
<dbReference type="PANTHER" id="PTHR30329">
    <property type="entry name" value="STATOR ELEMENT OF FLAGELLAR MOTOR COMPLEX"/>
    <property type="match status" value="1"/>
</dbReference>
<keyword evidence="6" id="KW-1185">Reference proteome</keyword>
<evidence type="ECO:0000256" key="3">
    <source>
        <dbReference type="SAM" id="SignalP"/>
    </source>
</evidence>
<dbReference type="SUPFAM" id="SSF103088">
    <property type="entry name" value="OmpA-like"/>
    <property type="match status" value="1"/>
</dbReference>
<dbReference type="Gene3D" id="1.10.287.1490">
    <property type="match status" value="1"/>
</dbReference>
<evidence type="ECO:0000313" key="6">
    <source>
        <dbReference type="Proteomes" id="UP000677244"/>
    </source>
</evidence>
<evidence type="ECO:0000256" key="2">
    <source>
        <dbReference type="SAM" id="Coils"/>
    </source>
</evidence>
<gene>
    <name evidence="5" type="ORF">J7I42_15705</name>
</gene>
<dbReference type="Proteomes" id="UP000677244">
    <property type="component" value="Unassembled WGS sequence"/>
</dbReference>